<dbReference type="PROSITE" id="PS50893">
    <property type="entry name" value="ABC_TRANSPORTER_2"/>
    <property type="match status" value="1"/>
</dbReference>
<dbReference type="EMBL" id="CP039396">
    <property type="protein sequence ID" value="QCD42103.1"/>
    <property type="molecule type" value="Genomic_DNA"/>
</dbReference>
<name>A0A4P7W2E4_9BACT</name>
<keyword evidence="2" id="KW-0547">Nucleotide-binding</keyword>
<dbReference type="PANTHER" id="PTHR42939">
    <property type="entry name" value="ABC TRANSPORTER ATP-BINDING PROTEIN ALBC-RELATED"/>
    <property type="match status" value="1"/>
</dbReference>
<keyword evidence="3 5" id="KW-0067">ATP-binding</keyword>
<keyword evidence="6" id="KW-1185">Reference proteome</keyword>
<reference evidence="6" key="1">
    <citation type="submission" date="2019-02" db="EMBL/GenBank/DDBJ databases">
        <title>Isolation and identification of novel species under the genus Muribaculum.</title>
        <authorList>
            <person name="Miyake S."/>
            <person name="Ding Y."/>
            <person name="Low A."/>
            <person name="Soh M."/>
            <person name="Seedorf H."/>
        </authorList>
    </citation>
    <scope>NUCLEOTIDE SEQUENCE [LARGE SCALE GENOMIC DNA]</scope>
    <source>
        <strain evidence="6">H5</strain>
    </source>
</reference>
<dbReference type="GO" id="GO:0005524">
    <property type="term" value="F:ATP binding"/>
    <property type="evidence" value="ECO:0007669"/>
    <property type="project" value="UniProtKB-KW"/>
</dbReference>
<dbReference type="InterPro" id="IPR051782">
    <property type="entry name" value="ABC_Transporter_VariousFunc"/>
</dbReference>
<dbReference type="InterPro" id="IPR003593">
    <property type="entry name" value="AAA+_ATPase"/>
</dbReference>
<dbReference type="CDD" id="cd03230">
    <property type="entry name" value="ABC_DR_subfamily_A"/>
    <property type="match status" value="1"/>
</dbReference>
<evidence type="ECO:0000256" key="3">
    <source>
        <dbReference type="ARBA" id="ARBA00022840"/>
    </source>
</evidence>
<dbReference type="InterPro" id="IPR003439">
    <property type="entry name" value="ABC_transporter-like_ATP-bd"/>
</dbReference>
<dbReference type="AlphaFoldDB" id="A0A4P7W2E4"/>
<gene>
    <name evidence="5" type="ORF">E7747_07345</name>
</gene>
<sequence>MLKVENITFSYRRKSRPVLDDFSLDVEAGGVYGLLGRNGAGKSTLLYLIAGLLTPKSGSVLFRGLNTRLRLPSVLSDIFIVPEEFTLPRISLGDYVKANARFYPNYSDEDLRRHLDIFGMSADLNLGALSMGQKKKAFMSFALACNTSLLLMDEPTNGLDIPGKSAFRRFIAGNMTDERAIIISTHQVRDVDRLLDRVIIMNDSQVLLNRRIDEITARLKFFNTDSREIIESALYAQPSFEGTNVVLVNDDDSETELNLESLFELSLLKGALLKDMFNR</sequence>
<evidence type="ECO:0000313" key="5">
    <source>
        <dbReference type="EMBL" id="QCD42103.1"/>
    </source>
</evidence>
<dbReference type="SUPFAM" id="SSF52540">
    <property type="entry name" value="P-loop containing nucleoside triphosphate hydrolases"/>
    <property type="match status" value="1"/>
</dbReference>
<dbReference type="Proteomes" id="UP000297149">
    <property type="component" value="Chromosome"/>
</dbReference>
<evidence type="ECO:0000313" key="6">
    <source>
        <dbReference type="Proteomes" id="UP000297149"/>
    </source>
</evidence>
<dbReference type="GO" id="GO:0016887">
    <property type="term" value="F:ATP hydrolysis activity"/>
    <property type="evidence" value="ECO:0007669"/>
    <property type="project" value="InterPro"/>
</dbReference>
<feature type="domain" description="ABC transporter" evidence="4">
    <location>
        <begin position="2"/>
        <end position="228"/>
    </location>
</feature>
<proteinExistence type="predicted"/>
<dbReference type="SMART" id="SM00382">
    <property type="entry name" value="AAA"/>
    <property type="match status" value="1"/>
</dbReference>
<dbReference type="KEGG" id="ddb:E7747_07345"/>
<dbReference type="InterPro" id="IPR027417">
    <property type="entry name" value="P-loop_NTPase"/>
</dbReference>
<protein>
    <submittedName>
        <fullName evidence="5">ABC transporter ATP-binding protein</fullName>
    </submittedName>
</protein>
<evidence type="ECO:0000256" key="1">
    <source>
        <dbReference type="ARBA" id="ARBA00022448"/>
    </source>
</evidence>
<dbReference type="PANTHER" id="PTHR42939:SF1">
    <property type="entry name" value="ABC TRANSPORTER ATP-BINDING PROTEIN ALBC-RELATED"/>
    <property type="match status" value="1"/>
</dbReference>
<dbReference type="Pfam" id="PF00005">
    <property type="entry name" value="ABC_tran"/>
    <property type="match status" value="1"/>
</dbReference>
<accession>A0A4P7W2E4</accession>
<dbReference type="RefSeq" id="WP_123613452.1">
    <property type="nucleotide sequence ID" value="NZ_CP039396.1"/>
</dbReference>
<keyword evidence="1" id="KW-0813">Transport</keyword>
<organism evidence="5 6">
    <name type="scientific">Duncaniella dubosii</name>
    <dbReference type="NCBI Taxonomy" id="2518971"/>
    <lineage>
        <taxon>Bacteria</taxon>
        <taxon>Pseudomonadati</taxon>
        <taxon>Bacteroidota</taxon>
        <taxon>Bacteroidia</taxon>
        <taxon>Bacteroidales</taxon>
        <taxon>Muribaculaceae</taxon>
        <taxon>Duncaniella</taxon>
    </lineage>
</organism>
<evidence type="ECO:0000259" key="4">
    <source>
        <dbReference type="PROSITE" id="PS50893"/>
    </source>
</evidence>
<evidence type="ECO:0000256" key="2">
    <source>
        <dbReference type="ARBA" id="ARBA00022741"/>
    </source>
</evidence>
<dbReference type="Gene3D" id="3.40.50.300">
    <property type="entry name" value="P-loop containing nucleotide triphosphate hydrolases"/>
    <property type="match status" value="1"/>
</dbReference>